<dbReference type="AlphaFoldDB" id="A0A8J5H589"/>
<gene>
    <name evidence="4" type="ORF">ZIOFF_026739</name>
</gene>
<keyword evidence="3" id="KW-0012">Acyltransferase</keyword>
<dbReference type="Pfam" id="PF02458">
    <property type="entry name" value="Transferase"/>
    <property type="match status" value="1"/>
</dbReference>
<protein>
    <submittedName>
        <fullName evidence="4">Uncharacterized protein</fullName>
    </submittedName>
</protein>
<evidence type="ECO:0000256" key="1">
    <source>
        <dbReference type="ARBA" id="ARBA00009861"/>
    </source>
</evidence>
<proteinExistence type="inferred from homology"/>
<dbReference type="PANTHER" id="PTHR31147:SF1">
    <property type="entry name" value="ACYL TRANSFERASE 4"/>
    <property type="match status" value="1"/>
</dbReference>
<accession>A0A8J5H589</accession>
<sequence>MCSLTFAADIRHVLFQLPKAGYYGNCVYLLSITATGEQIMKASLAELARFIRDAKESLPTKFKEWASGNFKQDPYKISISYNNLTLSDWRWIEFYETDYGWGIPNSISPKTHDFSFTYGILLKQPLPKDGVRLEGQVVMKEHEQSPVPSVDSVVHKLLTEELLKSQVDKRTIAPSTPFVFAAP</sequence>
<dbReference type="Gene3D" id="3.30.559.10">
    <property type="entry name" value="Chloramphenicol acetyltransferase-like domain"/>
    <property type="match status" value="1"/>
</dbReference>
<evidence type="ECO:0000256" key="3">
    <source>
        <dbReference type="ARBA" id="ARBA00023315"/>
    </source>
</evidence>
<reference evidence="4 5" key="1">
    <citation type="submission" date="2020-08" db="EMBL/GenBank/DDBJ databases">
        <title>Plant Genome Project.</title>
        <authorList>
            <person name="Zhang R.-G."/>
        </authorList>
    </citation>
    <scope>NUCLEOTIDE SEQUENCE [LARGE SCALE GENOMIC DNA]</scope>
    <source>
        <tissue evidence="4">Rhizome</tissue>
    </source>
</reference>
<dbReference type="GO" id="GO:0016746">
    <property type="term" value="F:acyltransferase activity"/>
    <property type="evidence" value="ECO:0007669"/>
    <property type="project" value="UniProtKB-KW"/>
</dbReference>
<evidence type="ECO:0000313" key="4">
    <source>
        <dbReference type="EMBL" id="KAG6516284.1"/>
    </source>
</evidence>
<keyword evidence="2" id="KW-0808">Transferase</keyword>
<dbReference type="PANTHER" id="PTHR31147">
    <property type="entry name" value="ACYL TRANSFERASE 4"/>
    <property type="match status" value="1"/>
</dbReference>
<comment type="similarity">
    <text evidence="1">Belongs to the plant acyltransferase family.</text>
</comment>
<comment type="caution">
    <text evidence="4">The sequence shown here is derived from an EMBL/GenBank/DDBJ whole genome shotgun (WGS) entry which is preliminary data.</text>
</comment>
<evidence type="ECO:0000313" key="5">
    <source>
        <dbReference type="Proteomes" id="UP000734854"/>
    </source>
</evidence>
<evidence type="ECO:0000256" key="2">
    <source>
        <dbReference type="ARBA" id="ARBA00022679"/>
    </source>
</evidence>
<keyword evidence="5" id="KW-1185">Reference proteome</keyword>
<name>A0A8J5H589_ZINOF</name>
<dbReference type="Proteomes" id="UP000734854">
    <property type="component" value="Unassembled WGS sequence"/>
</dbReference>
<dbReference type="InterPro" id="IPR050898">
    <property type="entry name" value="Plant_acyltransferase"/>
</dbReference>
<dbReference type="EMBL" id="JACMSC010000007">
    <property type="protein sequence ID" value="KAG6516284.1"/>
    <property type="molecule type" value="Genomic_DNA"/>
</dbReference>
<dbReference type="InterPro" id="IPR023213">
    <property type="entry name" value="CAT-like_dom_sf"/>
</dbReference>
<organism evidence="4 5">
    <name type="scientific">Zingiber officinale</name>
    <name type="common">Ginger</name>
    <name type="synonym">Amomum zingiber</name>
    <dbReference type="NCBI Taxonomy" id="94328"/>
    <lineage>
        <taxon>Eukaryota</taxon>
        <taxon>Viridiplantae</taxon>
        <taxon>Streptophyta</taxon>
        <taxon>Embryophyta</taxon>
        <taxon>Tracheophyta</taxon>
        <taxon>Spermatophyta</taxon>
        <taxon>Magnoliopsida</taxon>
        <taxon>Liliopsida</taxon>
        <taxon>Zingiberales</taxon>
        <taxon>Zingiberaceae</taxon>
        <taxon>Zingiber</taxon>
    </lineage>
</organism>